<dbReference type="GO" id="GO:0016263">
    <property type="term" value="F:glycoprotein-N-acetylgalactosamine 3-beta-galactosyltransferase activity"/>
    <property type="evidence" value="ECO:0007669"/>
    <property type="project" value="UniProtKB-EC"/>
</dbReference>
<dbReference type="Gene3D" id="3.50.4.10">
    <property type="entry name" value="Hepatocyte Growth Factor"/>
    <property type="match status" value="1"/>
</dbReference>
<dbReference type="PANTHER" id="PTHR23033">
    <property type="entry name" value="BETA1,3-GALACTOSYLTRANSFERASE"/>
    <property type="match status" value="1"/>
</dbReference>
<evidence type="ECO:0000259" key="13">
    <source>
        <dbReference type="Pfam" id="PF02434"/>
    </source>
</evidence>
<feature type="domain" description="Apple" evidence="12">
    <location>
        <begin position="393"/>
        <end position="425"/>
    </location>
</feature>
<dbReference type="Gene3D" id="3.90.550.50">
    <property type="match status" value="1"/>
</dbReference>
<organism evidence="14 15">
    <name type="scientific">Taphrina deformans (strain PYCC 5710 / ATCC 11124 / CBS 356.35 / IMI 108563 / JCM 9778 / NBRC 8474)</name>
    <name type="common">Peach leaf curl fungus</name>
    <name type="synonym">Lalaria deformans</name>
    <dbReference type="NCBI Taxonomy" id="1097556"/>
    <lineage>
        <taxon>Eukaryota</taxon>
        <taxon>Fungi</taxon>
        <taxon>Dikarya</taxon>
        <taxon>Ascomycota</taxon>
        <taxon>Taphrinomycotina</taxon>
        <taxon>Taphrinomycetes</taxon>
        <taxon>Taphrinales</taxon>
        <taxon>Taphrinaceae</taxon>
        <taxon>Taphrina</taxon>
    </lineage>
</organism>
<dbReference type="InterPro" id="IPR003378">
    <property type="entry name" value="Fringe-like_glycosylTrfase"/>
</dbReference>
<dbReference type="InterPro" id="IPR026050">
    <property type="entry name" value="C1GALT1/C1GALT1_chp1"/>
</dbReference>
<reference evidence="14 15" key="1">
    <citation type="journal article" date="2013" name="MBio">
        <title>Genome sequencing of the plant pathogen Taphrina deformans, the causal agent of peach leaf curl.</title>
        <authorList>
            <person name="Cisse O.H."/>
            <person name="Almeida J.M.G.C.F."/>
            <person name="Fonseca A."/>
            <person name="Kumar A.A."/>
            <person name="Salojaervi J."/>
            <person name="Overmyer K."/>
            <person name="Hauser P.M."/>
            <person name="Pagni M."/>
        </authorList>
    </citation>
    <scope>NUCLEOTIDE SEQUENCE [LARGE SCALE GENOMIC DNA]</scope>
    <source>
        <strain evidence="15">PYCC 5710 / ATCC 11124 / CBS 356.35 / IMI 108563 / JCM 9778 / NBRC 8474</strain>
    </source>
</reference>
<feature type="domain" description="Fringe-like glycosyltransferase" evidence="13">
    <location>
        <begin position="183"/>
        <end position="227"/>
    </location>
</feature>
<dbReference type="EMBL" id="CAHR02000393">
    <property type="protein sequence ID" value="CCG85034.1"/>
    <property type="molecule type" value="Genomic_DNA"/>
</dbReference>
<evidence type="ECO:0000256" key="2">
    <source>
        <dbReference type="ARBA" id="ARBA00004922"/>
    </source>
</evidence>
<evidence type="ECO:0000256" key="5">
    <source>
        <dbReference type="ARBA" id="ARBA00022676"/>
    </source>
</evidence>
<keyword evidence="11" id="KW-0472">Membrane</keyword>
<gene>
    <name evidence="14" type="ORF">TAPDE_005614</name>
</gene>
<dbReference type="OrthoDB" id="414175at2759"/>
<dbReference type="AlphaFoldDB" id="R4XKT4"/>
<evidence type="ECO:0000256" key="10">
    <source>
        <dbReference type="ARBA" id="ARBA00022989"/>
    </source>
</evidence>
<evidence type="ECO:0000256" key="7">
    <source>
        <dbReference type="ARBA" id="ARBA00022692"/>
    </source>
</evidence>
<evidence type="ECO:0000256" key="6">
    <source>
        <dbReference type="ARBA" id="ARBA00022679"/>
    </source>
</evidence>
<dbReference type="Proteomes" id="UP000013776">
    <property type="component" value="Unassembled WGS sequence"/>
</dbReference>
<proteinExistence type="inferred from homology"/>
<evidence type="ECO:0000256" key="3">
    <source>
        <dbReference type="ARBA" id="ARBA00006462"/>
    </source>
</evidence>
<evidence type="ECO:0000256" key="1">
    <source>
        <dbReference type="ARBA" id="ARBA00004606"/>
    </source>
</evidence>
<name>R4XKT4_TAPDE</name>
<evidence type="ECO:0000313" key="14">
    <source>
        <dbReference type="EMBL" id="CCG85034.1"/>
    </source>
</evidence>
<dbReference type="Pfam" id="PF02434">
    <property type="entry name" value="Fringe"/>
    <property type="match status" value="1"/>
</dbReference>
<evidence type="ECO:0000256" key="9">
    <source>
        <dbReference type="ARBA" id="ARBA00022968"/>
    </source>
</evidence>
<keyword evidence="7" id="KW-0812">Transmembrane</keyword>
<accession>R4XKT4</accession>
<comment type="caution">
    <text evidence="14">The sequence shown here is derived from an EMBL/GenBank/DDBJ whole genome shotgun (WGS) entry which is preliminary data.</text>
</comment>
<dbReference type="InterPro" id="IPR003609">
    <property type="entry name" value="Pan_app"/>
</dbReference>
<comment type="subcellular location">
    <subcellularLocation>
        <location evidence="1">Membrane</location>
        <topology evidence="1">Single-pass type II membrane protein</topology>
    </subcellularLocation>
</comment>
<protein>
    <recommendedName>
        <fullName evidence="4">N-acetylgalactosaminide beta-1,3-galactosyltransferase</fullName>
        <ecNumber evidence="4">2.4.1.122</ecNumber>
    </recommendedName>
</protein>
<dbReference type="STRING" id="1097556.R4XKT4"/>
<keyword evidence="9" id="KW-0735">Signal-anchor</keyword>
<dbReference type="PANTHER" id="PTHR23033:SF47">
    <property type="entry name" value="APPLE DOMAIN-CONTAINING PROTEIN-RELATED"/>
    <property type="match status" value="1"/>
</dbReference>
<evidence type="ECO:0000313" key="15">
    <source>
        <dbReference type="Proteomes" id="UP000013776"/>
    </source>
</evidence>
<keyword evidence="15" id="KW-1185">Reference proteome</keyword>
<keyword evidence="5" id="KW-0328">Glycosyltransferase</keyword>
<dbReference type="Pfam" id="PF00024">
    <property type="entry name" value="PAN_1"/>
    <property type="match status" value="1"/>
</dbReference>
<comment type="pathway">
    <text evidence="2">Protein modification; protein glycosylation.</text>
</comment>
<evidence type="ECO:0000259" key="12">
    <source>
        <dbReference type="Pfam" id="PF00024"/>
    </source>
</evidence>
<evidence type="ECO:0000256" key="4">
    <source>
        <dbReference type="ARBA" id="ARBA00012557"/>
    </source>
</evidence>
<dbReference type="EC" id="2.4.1.122" evidence="4"/>
<sequence>MLPRRYHSGERKSSFETYEKKDQQYNLSATGEIASRPWTLKPTASKYSFLGTDHAGQTYTTPSMDEVILILKSGRSTPADRLEAQLATFASSKYGRTPQNTLIVSDSNKTVVADGYEWNVVDVVARLSHLPQITESEKYKVYMQQNALADAKQSTTTSDPPGSNNAGWTLDALKFLPAYSLAAEMFPNAKWFVGLDDDNYLFWDSLLEFLALLDHNEKLYIGSPSWLVANNVKFIHGGSVTISSRAAIRARFIDSAAELDKFHKAATELCCGDGVLAMAYAEAGIQPNDKFSDLFNGENLSTARVTFQNVCKPVMGLHHLMGKDISAVQKYLASKDLMEKRRTHSVTEWGDILEMKDRNILKQLQQPGGLVDWDFMQLSDNTEKIAVAWEADKSVEVCQSTCQYNPEKCLAWTYLADKQECWISPYVVGGKSVSGSTSGINMKRVKEIQASCSEHDWRKAVLRKATNSPFP</sequence>
<dbReference type="eggNOG" id="KOG2246">
    <property type="taxonomic scope" value="Eukaryota"/>
</dbReference>
<dbReference type="VEuPathDB" id="FungiDB:TAPDE_005614"/>
<evidence type="ECO:0000256" key="8">
    <source>
        <dbReference type="ARBA" id="ARBA00022741"/>
    </source>
</evidence>
<keyword evidence="10" id="KW-1133">Transmembrane helix</keyword>
<comment type="similarity">
    <text evidence="3">Belongs to the glycosyltransferase 31 family. Beta3-Gal-T subfamily.</text>
</comment>
<evidence type="ECO:0000256" key="11">
    <source>
        <dbReference type="ARBA" id="ARBA00023136"/>
    </source>
</evidence>
<dbReference type="GO" id="GO:0016020">
    <property type="term" value="C:membrane"/>
    <property type="evidence" value="ECO:0007669"/>
    <property type="project" value="UniProtKB-SubCell"/>
</dbReference>
<keyword evidence="6" id="KW-0808">Transferase</keyword>
<dbReference type="GO" id="GO:0000166">
    <property type="term" value="F:nucleotide binding"/>
    <property type="evidence" value="ECO:0007669"/>
    <property type="project" value="UniProtKB-KW"/>
</dbReference>
<keyword evidence="8" id="KW-0547">Nucleotide-binding</keyword>